<sequence>MKWILLVYLFIIGPTGGWVEIQQIPYDSKFDCVQAEQNFNSHPNKPDTLISKCKEFDQEV</sequence>
<dbReference type="AlphaFoldDB" id="A0A382GPZ0"/>
<accession>A0A382GPZ0</accession>
<evidence type="ECO:0000313" key="1">
    <source>
        <dbReference type="EMBL" id="SVB76697.1"/>
    </source>
</evidence>
<dbReference type="EMBL" id="UINC01056539">
    <property type="protein sequence ID" value="SVB76697.1"/>
    <property type="molecule type" value="Genomic_DNA"/>
</dbReference>
<reference evidence="1" key="1">
    <citation type="submission" date="2018-05" db="EMBL/GenBank/DDBJ databases">
        <authorList>
            <person name="Lanie J.A."/>
            <person name="Ng W.-L."/>
            <person name="Kazmierczak K.M."/>
            <person name="Andrzejewski T.M."/>
            <person name="Davidsen T.M."/>
            <person name="Wayne K.J."/>
            <person name="Tettelin H."/>
            <person name="Glass J.I."/>
            <person name="Rusch D."/>
            <person name="Podicherti R."/>
            <person name="Tsui H.-C.T."/>
            <person name="Winkler M.E."/>
        </authorList>
    </citation>
    <scope>NUCLEOTIDE SEQUENCE</scope>
</reference>
<organism evidence="1">
    <name type="scientific">marine metagenome</name>
    <dbReference type="NCBI Taxonomy" id="408172"/>
    <lineage>
        <taxon>unclassified sequences</taxon>
        <taxon>metagenomes</taxon>
        <taxon>ecological metagenomes</taxon>
    </lineage>
</organism>
<name>A0A382GPZ0_9ZZZZ</name>
<gene>
    <name evidence="1" type="ORF">METZ01_LOCUS229551</name>
</gene>
<protein>
    <submittedName>
        <fullName evidence="1">Uncharacterized protein</fullName>
    </submittedName>
</protein>
<proteinExistence type="predicted"/>